<evidence type="ECO:0000313" key="1">
    <source>
        <dbReference type="EMBL" id="TWS20798.1"/>
    </source>
</evidence>
<reference evidence="1 2" key="1">
    <citation type="submission" date="2019-06" db="EMBL/GenBank/DDBJ databases">
        <title>Tsukamurella conjunctivitidis sp. nov., Tsukamurella assacharolytica sp. nov. and Tsukamurella sputae sp. nov. isolated from patients with conjunctivitis, bacteraemia (lymphoma) and respiratory infection (sputum) in Hong Kong.</title>
        <authorList>
            <person name="Teng J.L.L."/>
            <person name="Lee H.H."/>
            <person name="Fong J.Y.H."/>
            <person name="Fok K.M.N."/>
            <person name="Lau S.K.P."/>
            <person name="Woo P.C.Y."/>
        </authorList>
    </citation>
    <scope>NUCLEOTIDE SEQUENCE [LARGE SCALE GENOMIC DNA]</scope>
    <source>
        <strain evidence="1 2">HKU71</strain>
    </source>
</reference>
<proteinExistence type="predicted"/>
<dbReference type="RefSeq" id="WP_146560017.1">
    <property type="nucleotide sequence ID" value="NZ_VIGW01000002.1"/>
</dbReference>
<name>A0A5C5RDQ5_9ACTN</name>
<sequence length="91" mass="10409">MKLRKLLAYRKHDGDRVAWHIGDVRDPDAGPGGVIEVALEYGDYGIFTTATWTASSYATRHWNSLIASISLWRWGVWIAFRGTEVRRSDEQ</sequence>
<dbReference type="EMBL" id="VIGW01000002">
    <property type="protein sequence ID" value="TWS20798.1"/>
    <property type="molecule type" value="Genomic_DNA"/>
</dbReference>
<comment type="caution">
    <text evidence="1">The sequence shown here is derived from an EMBL/GenBank/DDBJ whole genome shotgun (WGS) entry which is preliminary data.</text>
</comment>
<accession>A0A5C5RDQ5</accession>
<organism evidence="1 2">
    <name type="scientific">Tsukamurella asaccharolytica</name>
    <dbReference type="NCBI Taxonomy" id="2592067"/>
    <lineage>
        <taxon>Bacteria</taxon>
        <taxon>Bacillati</taxon>
        <taxon>Actinomycetota</taxon>
        <taxon>Actinomycetes</taxon>
        <taxon>Mycobacteriales</taxon>
        <taxon>Tsukamurellaceae</taxon>
        <taxon>Tsukamurella</taxon>
    </lineage>
</organism>
<protein>
    <submittedName>
        <fullName evidence="1">Uncharacterized protein</fullName>
    </submittedName>
</protein>
<evidence type="ECO:0000313" key="2">
    <source>
        <dbReference type="Proteomes" id="UP000317291"/>
    </source>
</evidence>
<keyword evidence="2" id="KW-1185">Reference proteome</keyword>
<gene>
    <name evidence="1" type="ORF">FK529_05605</name>
</gene>
<dbReference type="Proteomes" id="UP000317291">
    <property type="component" value="Unassembled WGS sequence"/>
</dbReference>
<dbReference type="OrthoDB" id="9896690at2"/>
<dbReference type="AlphaFoldDB" id="A0A5C5RDQ5"/>